<dbReference type="InterPro" id="IPR058094">
    <property type="entry name" value="Ig-like_OmpL47-like"/>
</dbReference>
<accession>A0A2M7TYG9</accession>
<dbReference type="NCBIfam" id="NF047446">
    <property type="entry name" value="barrel_OmpL47"/>
    <property type="match status" value="1"/>
</dbReference>
<dbReference type="Proteomes" id="UP000228503">
    <property type="component" value="Unassembled WGS sequence"/>
</dbReference>
<protein>
    <recommendedName>
        <fullName evidence="3">M23ase beta-sheet core domain-containing protein</fullName>
    </recommendedName>
</protein>
<dbReference type="SUPFAM" id="SSF51261">
    <property type="entry name" value="Duplicated hybrid motif"/>
    <property type="match status" value="1"/>
</dbReference>
<evidence type="ECO:0000256" key="1">
    <source>
        <dbReference type="SAM" id="MobiDB-lite"/>
    </source>
</evidence>
<dbReference type="Pfam" id="PF01551">
    <property type="entry name" value="Peptidase_M23"/>
    <property type="match status" value="1"/>
</dbReference>
<sequence>MNISRAMNVLIIGIIILCTAPIISATETRSYLVTDHQVVTRSPYLNKIVYYNYVNFPWKSGKVVVSGSPDGTKPANIGWEIQLFNNQKSSASFQFNNASDPYSCVDSDMPPLTVNHLLNVGDNSILVRFYRPCNYSYTSLDIGPVYLVHFDDYESSDEPFLDLPWDYEADGERFEEVAIRMSSFFDHEYPFMGIGITEPLLNSETFVTFDGTLIPQKASSAHDGYDWTVTSGVPFSDPVLAAAPGWASYHSNKTIGNAIYINHNNGYQTRYHHLLDHDLVTKSSEKVWVNDRQKIGEVGFFGNSSSEGSRGAHVHFMVVKDKNDNGSFDDNIPNGIVDPFGWKGSGEDPWSTYTFTDNGIEQTGIKSSYLWKKSMKNGLQTLTSSGAKVGNSGSNTTFNFPSNFVSRDVIFESVTHPAITHPNFDGAPQNSFSSIGGIVSATISDGFDNLITSFTKKFTLTFSYQNHDIARYDPNSISIYSRSDGEDWQIEETTIDIVKKQASALIDHMTEFALLGKKLDAIAPETTIEISGTKVGNYYTSPVVLTLSSVDTPDTSLGVLYSGYNINEDLWKEYATPVTISEEGAYSIEYFSEDKDGNSEVAKTLAFIINFNPPRPTPTVTSTPTNTPIPTNTPTPTQTPSSTSPSTSITSTSTIPISTPTNTQTPVLSATKIPIPTISKSVKSILPTVTREPDNQGEVKSVFAAESGTEPSLKKDNSYPSLNMRNLFIMIVILLTAIILIWYRVTKKNNERS</sequence>
<organism evidence="4 5">
    <name type="scientific">Candidatus Roizmanbacteria bacterium CG_4_10_14_0_2_um_filter_39_13</name>
    <dbReference type="NCBI Taxonomy" id="1974825"/>
    <lineage>
        <taxon>Bacteria</taxon>
        <taxon>Candidatus Roizmaniibacteriota</taxon>
    </lineage>
</organism>
<feature type="region of interest" description="Disordered" evidence="1">
    <location>
        <begin position="613"/>
        <end position="665"/>
    </location>
</feature>
<dbReference type="CDD" id="cd12797">
    <property type="entry name" value="M23_peptidase"/>
    <property type="match status" value="1"/>
</dbReference>
<feature type="transmembrane region" description="Helical" evidence="2">
    <location>
        <begin position="727"/>
        <end position="745"/>
    </location>
</feature>
<feature type="compositionally biased region" description="Low complexity" evidence="1">
    <location>
        <begin position="618"/>
        <end position="665"/>
    </location>
</feature>
<evidence type="ECO:0000256" key="2">
    <source>
        <dbReference type="SAM" id="Phobius"/>
    </source>
</evidence>
<comment type="caution">
    <text evidence="4">The sequence shown here is derived from an EMBL/GenBank/DDBJ whole genome shotgun (WGS) entry which is preliminary data.</text>
</comment>
<dbReference type="PANTHER" id="PTHR21666:SF270">
    <property type="entry name" value="MUREIN HYDROLASE ACTIVATOR ENVC"/>
    <property type="match status" value="1"/>
</dbReference>
<evidence type="ECO:0000313" key="4">
    <source>
        <dbReference type="EMBL" id="PIZ62878.1"/>
    </source>
</evidence>
<dbReference type="PANTHER" id="PTHR21666">
    <property type="entry name" value="PEPTIDASE-RELATED"/>
    <property type="match status" value="1"/>
</dbReference>
<keyword evidence="2" id="KW-0472">Membrane</keyword>
<proteinExistence type="predicted"/>
<dbReference type="AlphaFoldDB" id="A0A2M7TYG9"/>
<dbReference type="InterPro" id="IPR050570">
    <property type="entry name" value="Cell_wall_metabolism_enzyme"/>
</dbReference>
<feature type="domain" description="M23ase beta-sheet core" evidence="3">
    <location>
        <begin position="221"/>
        <end position="322"/>
    </location>
</feature>
<evidence type="ECO:0000259" key="3">
    <source>
        <dbReference type="Pfam" id="PF01551"/>
    </source>
</evidence>
<name>A0A2M7TYG9_9BACT</name>
<reference evidence="5" key="1">
    <citation type="submission" date="2017-09" db="EMBL/GenBank/DDBJ databases">
        <title>Depth-based differentiation of microbial function through sediment-hosted aquifers and enrichment of novel symbionts in the deep terrestrial subsurface.</title>
        <authorList>
            <person name="Probst A.J."/>
            <person name="Ladd B."/>
            <person name="Jarett J.K."/>
            <person name="Geller-Mcgrath D.E."/>
            <person name="Sieber C.M.K."/>
            <person name="Emerson J.B."/>
            <person name="Anantharaman K."/>
            <person name="Thomas B.C."/>
            <person name="Malmstrom R."/>
            <person name="Stieglmeier M."/>
            <person name="Klingl A."/>
            <person name="Woyke T."/>
            <person name="Ryan C.M."/>
            <person name="Banfield J.F."/>
        </authorList>
    </citation>
    <scope>NUCLEOTIDE SEQUENCE [LARGE SCALE GENOMIC DNA]</scope>
</reference>
<keyword evidence="2" id="KW-1133">Transmembrane helix</keyword>
<gene>
    <name evidence="4" type="ORF">COY16_03290</name>
</gene>
<evidence type="ECO:0000313" key="5">
    <source>
        <dbReference type="Proteomes" id="UP000228503"/>
    </source>
</evidence>
<dbReference type="Gene3D" id="2.70.70.10">
    <property type="entry name" value="Glucose Permease (Domain IIA)"/>
    <property type="match status" value="1"/>
</dbReference>
<dbReference type="InterPro" id="IPR016047">
    <property type="entry name" value="M23ase_b-sheet_dom"/>
</dbReference>
<dbReference type="GO" id="GO:0004222">
    <property type="term" value="F:metalloendopeptidase activity"/>
    <property type="evidence" value="ECO:0007669"/>
    <property type="project" value="TreeGrafter"/>
</dbReference>
<dbReference type="EMBL" id="PFOB01000041">
    <property type="protein sequence ID" value="PIZ62878.1"/>
    <property type="molecule type" value="Genomic_DNA"/>
</dbReference>
<dbReference type="InterPro" id="IPR011055">
    <property type="entry name" value="Dup_hybrid_motif"/>
</dbReference>
<keyword evidence="2" id="KW-0812">Transmembrane</keyword>